<dbReference type="NCBIfam" id="TIGR00706">
    <property type="entry name" value="SppA_dom"/>
    <property type="match status" value="1"/>
</dbReference>
<dbReference type="Gene3D" id="3.90.226.10">
    <property type="entry name" value="2-enoyl-CoA Hydratase, Chain A, domain 1"/>
    <property type="match status" value="2"/>
</dbReference>
<keyword evidence="4" id="KW-0720">Serine protease</keyword>
<dbReference type="PANTHER" id="PTHR42987">
    <property type="entry name" value="PEPTIDASE S49"/>
    <property type="match status" value="1"/>
</dbReference>
<dbReference type="PANTHER" id="PTHR42987:SF7">
    <property type="entry name" value="SIGNAL PEPTIDE PEPTIDASE SPPA-RELATED"/>
    <property type="match status" value="1"/>
</dbReference>
<dbReference type="EMBL" id="LNQR01000052">
    <property type="protein sequence ID" value="KWT87240.1"/>
    <property type="molecule type" value="Genomic_DNA"/>
</dbReference>
<organism evidence="6 7">
    <name type="scientific">Candidatus Magnetominusculus xianensis</name>
    <dbReference type="NCBI Taxonomy" id="1748249"/>
    <lineage>
        <taxon>Bacteria</taxon>
        <taxon>Pseudomonadati</taxon>
        <taxon>Nitrospirota</taxon>
        <taxon>Nitrospiria</taxon>
        <taxon>Nitrospirales</taxon>
        <taxon>Nitrospiraceae</taxon>
        <taxon>Candidatus Magnetominusculus</taxon>
    </lineage>
</organism>
<dbReference type="SUPFAM" id="SSF52096">
    <property type="entry name" value="ClpP/crotonase"/>
    <property type="match status" value="1"/>
</dbReference>
<reference evidence="6 7" key="1">
    <citation type="submission" date="2015-11" db="EMBL/GenBank/DDBJ databases">
        <authorList>
            <person name="Lin W."/>
        </authorList>
    </citation>
    <scope>NUCLEOTIDE SEQUENCE [LARGE SCALE GENOMIC DNA]</scope>
    <source>
        <strain evidence="6 7">HCH-1</strain>
    </source>
</reference>
<sequence length="283" mass="30922">MKKIVFFFIGLFIFLVVVSLALTLMGKRIPIGEKIALIKVEGVILSSKDTIKELKKYREDPSIKAIVLSVDSPGGAVVPSQEIYEEVKKTNARKKVVVSMGSVAASGGYYISAPATKIMANSATVTGSIGAYMETVNISDLMDKLGIKREVVKSAKYKDMGSLYHGLGPEERAMFQGLLDDIHHQFVEAVASGRKMPIEKAEALADGRIFTGRQALKAGLVDKIGTLQDTIKETALLVGIKGEPNVVTKKEEFIVSDLFSGKLITEIILKLFPLYKFNYLMVN</sequence>
<evidence type="ECO:0000256" key="4">
    <source>
        <dbReference type="ARBA" id="ARBA00022825"/>
    </source>
</evidence>
<comment type="similarity">
    <text evidence="1">Belongs to the peptidase S49 family.</text>
</comment>
<accession>A0ABR5SG09</accession>
<evidence type="ECO:0000313" key="7">
    <source>
        <dbReference type="Proteomes" id="UP000060487"/>
    </source>
</evidence>
<gene>
    <name evidence="6" type="ORF">ASN18_1356</name>
</gene>
<evidence type="ECO:0000256" key="1">
    <source>
        <dbReference type="ARBA" id="ARBA00008683"/>
    </source>
</evidence>
<evidence type="ECO:0000256" key="2">
    <source>
        <dbReference type="ARBA" id="ARBA00022670"/>
    </source>
</evidence>
<evidence type="ECO:0000259" key="5">
    <source>
        <dbReference type="Pfam" id="PF01343"/>
    </source>
</evidence>
<name>A0ABR5SG09_9BACT</name>
<dbReference type="CDD" id="cd07023">
    <property type="entry name" value="S49_Sppa_N_C"/>
    <property type="match status" value="1"/>
</dbReference>
<protein>
    <submittedName>
        <fullName evidence="6">Multidrug transporter</fullName>
        <ecNumber evidence="6">3.4.21.-</ecNumber>
    </submittedName>
</protein>
<comment type="caution">
    <text evidence="6">The sequence shown here is derived from an EMBL/GenBank/DDBJ whole genome shotgun (WGS) entry which is preliminary data.</text>
</comment>
<evidence type="ECO:0000256" key="3">
    <source>
        <dbReference type="ARBA" id="ARBA00022801"/>
    </source>
</evidence>
<proteinExistence type="inferred from homology"/>
<dbReference type="Proteomes" id="UP000060487">
    <property type="component" value="Unassembled WGS sequence"/>
</dbReference>
<dbReference type="Pfam" id="PF01343">
    <property type="entry name" value="Peptidase_S49"/>
    <property type="match status" value="1"/>
</dbReference>
<dbReference type="InterPro" id="IPR004635">
    <property type="entry name" value="Pept_S49_SppA"/>
</dbReference>
<dbReference type="InterPro" id="IPR047272">
    <property type="entry name" value="S49_SppA_C"/>
</dbReference>
<dbReference type="RefSeq" id="WP_085051984.1">
    <property type="nucleotide sequence ID" value="NZ_LNQR01000052.1"/>
</dbReference>
<evidence type="ECO:0000313" key="6">
    <source>
        <dbReference type="EMBL" id="KWT87240.1"/>
    </source>
</evidence>
<keyword evidence="2" id="KW-0645">Protease</keyword>
<dbReference type="InterPro" id="IPR002142">
    <property type="entry name" value="Peptidase_S49"/>
</dbReference>
<keyword evidence="7" id="KW-1185">Reference proteome</keyword>
<keyword evidence="3 6" id="KW-0378">Hydrolase</keyword>
<dbReference type="GO" id="GO:0016787">
    <property type="term" value="F:hydrolase activity"/>
    <property type="evidence" value="ECO:0007669"/>
    <property type="project" value="UniProtKB-KW"/>
</dbReference>
<dbReference type="InterPro" id="IPR029045">
    <property type="entry name" value="ClpP/crotonase-like_dom_sf"/>
</dbReference>
<dbReference type="EC" id="3.4.21.-" evidence="6"/>
<feature type="domain" description="Peptidase S49" evidence="5">
    <location>
        <begin position="90"/>
        <end position="240"/>
    </location>
</feature>